<dbReference type="SUPFAM" id="SSF51735">
    <property type="entry name" value="NAD(P)-binding Rossmann-fold domains"/>
    <property type="match status" value="1"/>
</dbReference>
<protein>
    <submittedName>
        <fullName evidence="4">Gfo/Idh/MocA family oxidoreductase</fullName>
    </submittedName>
</protein>
<dbReference type="GO" id="GO:0000166">
    <property type="term" value="F:nucleotide binding"/>
    <property type="evidence" value="ECO:0007669"/>
    <property type="project" value="InterPro"/>
</dbReference>
<name>A0A4U1BUM2_9SPHI</name>
<dbReference type="GO" id="GO:0016491">
    <property type="term" value="F:oxidoreductase activity"/>
    <property type="evidence" value="ECO:0007669"/>
    <property type="project" value="UniProtKB-KW"/>
</dbReference>
<organism evidence="4 5">
    <name type="scientific">Pedobacter cryophilus</name>
    <dbReference type="NCBI Taxonomy" id="2571271"/>
    <lineage>
        <taxon>Bacteria</taxon>
        <taxon>Pseudomonadati</taxon>
        <taxon>Bacteroidota</taxon>
        <taxon>Sphingobacteriia</taxon>
        <taxon>Sphingobacteriales</taxon>
        <taxon>Sphingobacteriaceae</taxon>
        <taxon>Pedobacter</taxon>
    </lineage>
</organism>
<evidence type="ECO:0000313" key="5">
    <source>
        <dbReference type="Proteomes" id="UP000308181"/>
    </source>
</evidence>
<dbReference type="InterPro" id="IPR000683">
    <property type="entry name" value="Gfo/Idh/MocA-like_OxRdtase_N"/>
</dbReference>
<sequence>MKKVNIGIIGGGLMGKESASAFGRWFALNDFPVSVELIAVCDLNEKVLEWYKAIPTVSLLTTNYKELLARPDIDIVYVALPHNLHQQFYLEVLESGKDLLAEKPFGIDLEAALAIQEAAERLGRFVRCSSEMPFLPGPQRVMKEVLSGNLGEIIEIKAGFLHSSDLDTSKPINWKRQVKFCGEIGVMGDLGMHVLHVPLRLGWKPELVHANLQKIITERPDGKGGMAKCDTWNNATLHSTVAIENNAVPMTLEMKRIAPGETNTWYIEVLGTKGGVKYSTKDTKALWIFKVGDEQWWQRTDLGFKGVPFPTITGGIFEPGFTDCFMQMLAAYVAERAGALNNRFGCVTPEEAVASHYVFAAALKSFANNTVEKVEYQLEKLSI</sequence>
<dbReference type="Gene3D" id="3.30.360.10">
    <property type="entry name" value="Dihydrodipicolinate Reductase, domain 2"/>
    <property type="match status" value="1"/>
</dbReference>
<dbReference type="PANTHER" id="PTHR43818:SF11">
    <property type="entry name" value="BCDNA.GH03377"/>
    <property type="match status" value="1"/>
</dbReference>
<evidence type="ECO:0000313" key="4">
    <source>
        <dbReference type="EMBL" id="TKB96382.1"/>
    </source>
</evidence>
<dbReference type="SUPFAM" id="SSF55347">
    <property type="entry name" value="Glyceraldehyde-3-phosphate dehydrogenase-like, C-terminal domain"/>
    <property type="match status" value="1"/>
</dbReference>
<gene>
    <name evidence="4" type="ORF">FA046_14485</name>
</gene>
<dbReference type="Gene3D" id="3.40.50.720">
    <property type="entry name" value="NAD(P)-binding Rossmann-like Domain"/>
    <property type="match status" value="1"/>
</dbReference>
<dbReference type="InterPro" id="IPR050463">
    <property type="entry name" value="Gfo/Idh/MocA_oxidrdct_glycsds"/>
</dbReference>
<dbReference type="RefSeq" id="WP_136827251.1">
    <property type="nucleotide sequence ID" value="NZ_SWBP01000005.1"/>
</dbReference>
<accession>A0A4U1BUM2</accession>
<feature type="domain" description="Gfo/Idh/MocA-like oxidoreductase N-terminal" evidence="2">
    <location>
        <begin position="4"/>
        <end position="126"/>
    </location>
</feature>
<proteinExistence type="predicted"/>
<dbReference type="InterPro" id="IPR055170">
    <property type="entry name" value="GFO_IDH_MocA-like_dom"/>
</dbReference>
<evidence type="ECO:0000259" key="3">
    <source>
        <dbReference type="Pfam" id="PF22725"/>
    </source>
</evidence>
<keyword evidence="1" id="KW-0560">Oxidoreductase</keyword>
<reference evidence="4 5" key="1">
    <citation type="submission" date="2019-04" db="EMBL/GenBank/DDBJ databases">
        <title>Pedobacter sp. AR-3-17 sp. nov., isolated from Arctic soil.</title>
        <authorList>
            <person name="Dahal R.H."/>
            <person name="Kim D.-U."/>
        </authorList>
    </citation>
    <scope>NUCLEOTIDE SEQUENCE [LARGE SCALE GENOMIC DNA]</scope>
    <source>
        <strain evidence="4 5">AR-3-17</strain>
    </source>
</reference>
<dbReference type="Pfam" id="PF22725">
    <property type="entry name" value="GFO_IDH_MocA_C3"/>
    <property type="match status" value="1"/>
</dbReference>
<dbReference type="EMBL" id="SWBP01000005">
    <property type="protein sequence ID" value="TKB96382.1"/>
    <property type="molecule type" value="Genomic_DNA"/>
</dbReference>
<dbReference type="AlphaFoldDB" id="A0A4U1BUM2"/>
<evidence type="ECO:0000256" key="1">
    <source>
        <dbReference type="ARBA" id="ARBA00023002"/>
    </source>
</evidence>
<dbReference type="Pfam" id="PF01408">
    <property type="entry name" value="GFO_IDH_MocA"/>
    <property type="match status" value="1"/>
</dbReference>
<evidence type="ECO:0000259" key="2">
    <source>
        <dbReference type="Pfam" id="PF01408"/>
    </source>
</evidence>
<dbReference type="PANTHER" id="PTHR43818">
    <property type="entry name" value="BCDNA.GH03377"/>
    <property type="match status" value="1"/>
</dbReference>
<keyword evidence="5" id="KW-1185">Reference proteome</keyword>
<dbReference type="Proteomes" id="UP000308181">
    <property type="component" value="Unassembled WGS sequence"/>
</dbReference>
<dbReference type="InterPro" id="IPR036291">
    <property type="entry name" value="NAD(P)-bd_dom_sf"/>
</dbReference>
<comment type="caution">
    <text evidence="4">The sequence shown here is derived from an EMBL/GenBank/DDBJ whole genome shotgun (WGS) entry which is preliminary data.</text>
</comment>
<feature type="domain" description="GFO/IDH/MocA-like oxidoreductase" evidence="3">
    <location>
        <begin position="141"/>
        <end position="276"/>
    </location>
</feature>
<dbReference type="OrthoDB" id="9815825at2"/>